<keyword evidence="7" id="KW-1185">Reference proteome</keyword>
<evidence type="ECO:0000256" key="4">
    <source>
        <dbReference type="NCBIfam" id="TIGR02018"/>
    </source>
</evidence>
<sequence length="216" mass="24231">MRPGDKVPSENQLAEQFSVSRMTARRALTDLVNEGILLRSQGLGTFVSDHRPMSSMLEITSIDDEIMKRGHQYSNRVLTQKQLLASAPQARMLGVEVNELIYSTKIVHLENNVPIQLENRLVNPSYAPQYIDQDFSSITANRYLNKVAPLTEADHVVEAIVPTQEISDALEVTLQQPCLLVSRRTFSAKGIVSFANLYHPGNRYRLGGHLDFHSSN</sequence>
<dbReference type="SMART" id="SM00345">
    <property type="entry name" value="HTH_GNTR"/>
    <property type="match status" value="1"/>
</dbReference>
<dbReference type="Proteomes" id="UP000006334">
    <property type="component" value="Unassembled WGS sequence"/>
</dbReference>
<reference evidence="6 7" key="1">
    <citation type="journal article" date="2017" name="Antonie Van Leeuwenhoek">
        <title>Rhizobium rhizosphaerae sp. nov., a novel species isolated from rice rhizosphere.</title>
        <authorList>
            <person name="Zhao J.J."/>
            <person name="Zhang J."/>
            <person name="Zhang R.J."/>
            <person name="Zhang C.W."/>
            <person name="Yin H.Q."/>
            <person name="Zhang X.X."/>
        </authorList>
    </citation>
    <scope>NUCLEOTIDE SEQUENCE [LARGE SCALE GENOMIC DNA]</scope>
    <source>
        <strain evidence="6 7">E3</strain>
    </source>
</reference>
<gene>
    <name evidence="6" type="primary">hutC</name>
    <name evidence="6" type="ORF">GLIP_2092</name>
</gene>
<dbReference type="Pfam" id="PF00392">
    <property type="entry name" value="GntR"/>
    <property type="match status" value="1"/>
</dbReference>
<dbReference type="SUPFAM" id="SSF64288">
    <property type="entry name" value="Chorismate lyase-like"/>
    <property type="match status" value="1"/>
</dbReference>
<keyword evidence="1" id="KW-0805">Transcription regulation</keyword>
<dbReference type="CDD" id="cd07377">
    <property type="entry name" value="WHTH_GntR"/>
    <property type="match status" value="1"/>
</dbReference>
<organism evidence="6 7">
    <name type="scientific">Aliiglaciecola lipolytica E3</name>
    <dbReference type="NCBI Taxonomy" id="1127673"/>
    <lineage>
        <taxon>Bacteria</taxon>
        <taxon>Pseudomonadati</taxon>
        <taxon>Pseudomonadota</taxon>
        <taxon>Gammaproteobacteria</taxon>
        <taxon>Alteromonadales</taxon>
        <taxon>Alteromonadaceae</taxon>
        <taxon>Aliiglaciecola</taxon>
    </lineage>
</organism>
<evidence type="ECO:0000313" key="7">
    <source>
        <dbReference type="Proteomes" id="UP000006334"/>
    </source>
</evidence>
<dbReference type="InterPro" id="IPR010248">
    <property type="entry name" value="His_ut_repres"/>
</dbReference>
<dbReference type="GO" id="GO:0003700">
    <property type="term" value="F:DNA-binding transcription factor activity"/>
    <property type="evidence" value="ECO:0007669"/>
    <property type="project" value="UniProtKB-UniRule"/>
</dbReference>
<dbReference type="Gene3D" id="1.10.10.10">
    <property type="entry name" value="Winged helix-like DNA-binding domain superfamily/Winged helix DNA-binding domain"/>
    <property type="match status" value="1"/>
</dbReference>
<comment type="caution">
    <text evidence="6">The sequence shown here is derived from an EMBL/GenBank/DDBJ whole genome shotgun (WGS) entry which is preliminary data.</text>
</comment>
<evidence type="ECO:0000313" key="6">
    <source>
        <dbReference type="EMBL" id="GAC14720.1"/>
    </source>
</evidence>
<dbReference type="PANTHER" id="PTHR44846:SF16">
    <property type="entry name" value="TRANSCRIPTIONAL REGULATOR PHNF-RELATED"/>
    <property type="match status" value="1"/>
</dbReference>
<evidence type="ECO:0000259" key="5">
    <source>
        <dbReference type="PROSITE" id="PS50949"/>
    </source>
</evidence>
<dbReference type="InterPro" id="IPR036388">
    <property type="entry name" value="WH-like_DNA-bd_sf"/>
</dbReference>
<evidence type="ECO:0000256" key="3">
    <source>
        <dbReference type="ARBA" id="ARBA00023163"/>
    </source>
</evidence>
<proteinExistence type="predicted"/>
<dbReference type="SMART" id="SM00866">
    <property type="entry name" value="UTRA"/>
    <property type="match status" value="1"/>
</dbReference>
<name>K6YTW1_9ALTE</name>
<dbReference type="InterPro" id="IPR028978">
    <property type="entry name" value="Chorismate_lyase_/UTRA_dom_sf"/>
</dbReference>
<accession>K6YTW1</accession>
<dbReference type="STRING" id="1127673.GLIP_2092"/>
<protein>
    <recommendedName>
        <fullName evidence="4">Histidine utilization repressor</fullName>
    </recommendedName>
</protein>
<dbReference type="GO" id="GO:0006547">
    <property type="term" value="P:L-histidine metabolic process"/>
    <property type="evidence" value="ECO:0007669"/>
    <property type="project" value="UniProtKB-UniRule"/>
</dbReference>
<feature type="domain" description="HTH gntR-type" evidence="5">
    <location>
        <begin position="1"/>
        <end position="50"/>
    </location>
</feature>
<dbReference type="eggNOG" id="COG2188">
    <property type="taxonomic scope" value="Bacteria"/>
</dbReference>
<dbReference type="InterPro" id="IPR000524">
    <property type="entry name" value="Tscrpt_reg_HTH_GntR"/>
</dbReference>
<dbReference type="GO" id="GO:0045892">
    <property type="term" value="P:negative regulation of DNA-templated transcription"/>
    <property type="evidence" value="ECO:0007669"/>
    <property type="project" value="UniProtKB-UniRule"/>
</dbReference>
<evidence type="ECO:0000256" key="1">
    <source>
        <dbReference type="ARBA" id="ARBA00023015"/>
    </source>
</evidence>
<dbReference type="PROSITE" id="PS50949">
    <property type="entry name" value="HTH_GNTR"/>
    <property type="match status" value="1"/>
</dbReference>
<dbReference type="NCBIfam" id="TIGR02018">
    <property type="entry name" value="his_ut_repres"/>
    <property type="match status" value="1"/>
</dbReference>
<dbReference type="SUPFAM" id="SSF46785">
    <property type="entry name" value="Winged helix' DNA-binding domain"/>
    <property type="match status" value="1"/>
</dbReference>
<dbReference type="AlphaFoldDB" id="K6YTW1"/>
<dbReference type="InterPro" id="IPR011663">
    <property type="entry name" value="UTRA"/>
</dbReference>
<keyword evidence="3" id="KW-0804">Transcription</keyword>
<evidence type="ECO:0000256" key="2">
    <source>
        <dbReference type="ARBA" id="ARBA00023125"/>
    </source>
</evidence>
<dbReference type="PANTHER" id="PTHR44846">
    <property type="entry name" value="MANNOSYL-D-GLYCERATE TRANSPORT/METABOLISM SYSTEM REPRESSOR MNGR-RELATED"/>
    <property type="match status" value="1"/>
</dbReference>
<dbReference type="Gene3D" id="3.40.1410.10">
    <property type="entry name" value="Chorismate lyase-like"/>
    <property type="match status" value="1"/>
</dbReference>
<dbReference type="InterPro" id="IPR036390">
    <property type="entry name" value="WH_DNA-bd_sf"/>
</dbReference>
<dbReference type="GO" id="GO:0003677">
    <property type="term" value="F:DNA binding"/>
    <property type="evidence" value="ECO:0007669"/>
    <property type="project" value="UniProtKB-UniRule"/>
</dbReference>
<dbReference type="InterPro" id="IPR050679">
    <property type="entry name" value="Bact_HTH_transcr_reg"/>
</dbReference>
<keyword evidence="2" id="KW-0238">DNA-binding</keyword>
<dbReference type="EMBL" id="BAEN01000041">
    <property type="protein sequence ID" value="GAC14720.1"/>
    <property type="molecule type" value="Genomic_DNA"/>
</dbReference>
<dbReference type="PRINTS" id="PR00035">
    <property type="entry name" value="HTHGNTR"/>
</dbReference>
<dbReference type="Pfam" id="PF07702">
    <property type="entry name" value="UTRA"/>
    <property type="match status" value="1"/>
</dbReference>